<dbReference type="Proteomes" id="UP000887013">
    <property type="component" value="Unassembled WGS sequence"/>
</dbReference>
<keyword evidence="3" id="KW-1185">Reference proteome</keyword>
<feature type="compositionally biased region" description="Acidic residues" evidence="1">
    <location>
        <begin position="1"/>
        <end position="11"/>
    </location>
</feature>
<comment type="caution">
    <text evidence="2">The sequence shown here is derived from an EMBL/GenBank/DDBJ whole genome shotgun (WGS) entry which is preliminary data.</text>
</comment>
<organism evidence="2 3">
    <name type="scientific">Nephila pilipes</name>
    <name type="common">Giant wood spider</name>
    <name type="synonym">Nephila maculata</name>
    <dbReference type="NCBI Taxonomy" id="299642"/>
    <lineage>
        <taxon>Eukaryota</taxon>
        <taxon>Metazoa</taxon>
        <taxon>Ecdysozoa</taxon>
        <taxon>Arthropoda</taxon>
        <taxon>Chelicerata</taxon>
        <taxon>Arachnida</taxon>
        <taxon>Araneae</taxon>
        <taxon>Araneomorphae</taxon>
        <taxon>Entelegynae</taxon>
        <taxon>Araneoidea</taxon>
        <taxon>Nephilidae</taxon>
        <taxon>Nephila</taxon>
    </lineage>
</organism>
<evidence type="ECO:0000313" key="2">
    <source>
        <dbReference type="EMBL" id="GFU58106.1"/>
    </source>
</evidence>
<evidence type="ECO:0000313" key="3">
    <source>
        <dbReference type="Proteomes" id="UP000887013"/>
    </source>
</evidence>
<feature type="compositionally biased region" description="Basic and acidic residues" evidence="1">
    <location>
        <begin position="12"/>
        <end position="23"/>
    </location>
</feature>
<sequence length="78" mass="9104">MEEWTSADDLAEASHGDKQEQQRKHTSTTVASKYNESHDLEKVRLKQFKKTLVRVMLEIVSLQADVMLERYLGKLLRD</sequence>
<dbReference type="AlphaFoldDB" id="A0A8X6R0A4"/>
<dbReference type="EMBL" id="BMAW01040021">
    <property type="protein sequence ID" value="GFU58106.1"/>
    <property type="molecule type" value="Genomic_DNA"/>
</dbReference>
<protein>
    <submittedName>
        <fullName evidence="2">Uncharacterized protein</fullName>
    </submittedName>
</protein>
<evidence type="ECO:0000256" key="1">
    <source>
        <dbReference type="SAM" id="MobiDB-lite"/>
    </source>
</evidence>
<proteinExistence type="predicted"/>
<accession>A0A8X6R0A4</accession>
<name>A0A8X6R0A4_NEPPI</name>
<feature type="region of interest" description="Disordered" evidence="1">
    <location>
        <begin position="1"/>
        <end position="33"/>
    </location>
</feature>
<gene>
    <name evidence="2" type="ORF">NPIL_295751</name>
</gene>
<reference evidence="2" key="1">
    <citation type="submission" date="2020-08" db="EMBL/GenBank/DDBJ databases">
        <title>Multicomponent nature underlies the extraordinary mechanical properties of spider dragline silk.</title>
        <authorList>
            <person name="Kono N."/>
            <person name="Nakamura H."/>
            <person name="Mori M."/>
            <person name="Yoshida Y."/>
            <person name="Ohtoshi R."/>
            <person name="Malay A.D."/>
            <person name="Moran D.A.P."/>
            <person name="Tomita M."/>
            <person name="Numata K."/>
            <person name="Arakawa K."/>
        </authorList>
    </citation>
    <scope>NUCLEOTIDE SEQUENCE</scope>
</reference>